<evidence type="ECO:0000313" key="13">
    <source>
        <dbReference type="EMBL" id="RMJ02585.1"/>
    </source>
</evidence>
<dbReference type="Gene3D" id="1.20.1530.20">
    <property type="match status" value="1"/>
</dbReference>
<evidence type="ECO:0000256" key="2">
    <source>
        <dbReference type="ARBA" id="ARBA00022448"/>
    </source>
</evidence>
<keyword evidence="8 10" id="KW-0472">Membrane</keyword>
<comment type="subcellular location">
    <subcellularLocation>
        <location evidence="1">Cell membrane</location>
        <topology evidence="1">Multi-pass membrane protein</topology>
    </subcellularLocation>
</comment>
<feature type="region of interest" description="Disordered" evidence="9">
    <location>
        <begin position="592"/>
        <end position="615"/>
    </location>
</feature>
<evidence type="ECO:0000259" key="12">
    <source>
        <dbReference type="Pfam" id="PF02254"/>
    </source>
</evidence>
<feature type="transmembrane region" description="Helical" evidence="10">
    <location>
        <begin position="118"/>
        <end position="138"/>
    </location>
</feature>
<feature type="transmembrane region" description="Helical" evidence="10">
    <location>
        <begin position="333"/>
        <end position="353"/>
    </location>
</feature>
<dbReference type="GO" id="GO:1902600">
    <property type="term" value="P:proton transmembrane transport"/>
    <property type="evidence" value="ECO:0007669"/>
    <property type="project" value="InterPro"/>
</dbReference>
<sequence length="615" mass="67403">MAASTALILAGIGISSLLCQWFAWRVRMPAILFLLAGGIIAGPVLGFLQPEEVFGDLLFPVISLAVAIILFEGSLTLRYDEIKGHGKMVRNLVPVGSIVTCAIGTLAARWILDVSWEVSLLFGAISVVTGPTVIAPLLRAVRPTAKLSNILRWEGIIIDPVGALLAVLVFEGIVSWGQGNVFGHSLYIFGKTLVVGFIIGAIAGYLNGQALRKHWLPQYLHNAGTLTFMLGVYAISNEMAHESGLLTVTVMGIWMANMKRVPIDSILEFKESLSVLLISALFIILAARVEFSAILNLGWGLVAVLACLMFIARPISIFLSSIGTSLNLREKLYLSWIAPRGIVAAAVSALFAFQLERLGYDGAETLVPLVFMLIITTVTLQSLTARPIAKLLGVKEPPAHGFLILGANPIARLIAQSLKKHEIPVMLSDTNWENVRQSRMENLPVYFGNPASEHAATHMDLTGIGNLLILSPYKQMNSLATYHFMDWFGDTSVFGLTEGDQDQKARLQTAGKVQRTRGIFDGVSYAKLASLVSQGYNVKTTQLSEEFSYQQFLEQYQQQALVLFIIDSKEHIHPVKDMESLEPEDDWVLISLVPPQPQKERDNNGNQNPDEQPDD</sequence>
<evidence type="ECO:0000256" key="6">
    <source>
        <dbReference type="ARBA" id="ARBA00022989"/>
    </source>
</evidence>
<keyword evidence="4" id="KW-1003">Cell membrane</keyword>
<evidence type="ECO:0000256" key="4">
    <source>
        <dbReference type="ARBA" id="ARBA00022475"/>
    </source>
</evidence>
<organism evidence="13 14">
    <name type="scientific">Marinobacter litoralis</name>
    <dbReference type="NCBI Taxonomy" id="187981"/>
    <lineage>
        <taxon>Bacteria</taxon>
        <taxon>Pseudomonadati</taxon>
        <taxon>Pseudomonadota</taxon>
        <taxon>Gammaproteobacteria</taxon>
        <taxon>Pseudomonadales</taxon>
        <taxon>Marinobacteraceae</taxon>
        <taxon>Marinobacter</taxon>
    </lineage>
</organism>
<accession>A0A3M2RC52</accession>
<dbReference type="Proteomes" id="UP000265903">
    <property type="component" value="Unassembled WGS sequence"/>
</dbReference>
<feature type="transmembrane region" description="Helical" evidence="10">
    <location>
        <begin position="219"/>
        <end position="235"/>
    </location>
</feature>
<feature type="transmembrane region" description="Helical" evidence="10">
    <location>
        <begin position="92"/>
        <end position="112"/>
    </location>
</feature>
<dbReference type="Gene3D" id="3.40.50.720">
    <property type="entry name" value="NAD(P)-binding Rossmann-like Domain"/>
    <property type="match status" value="1"/>
</dbReference>
<evidence type="ECO:0000259" key="11">
    <source>
        <dbReference type="Pfam" id="PF00999"/>
    </source>
</evidence>
<dbReference type="OrthoDB" id="570124at2"/>
<dbReference type="PANTHER" id="PTHR32507">
    <property type="entry name" value="NA(+)/H(+) ANTIPORTER 1"/>
    <property type="match status" value="1"/>
</dbReference>
<keyword evidence="14" id="KW-1185">Reference proteome</keyword>
<feature type="transmembrane region" description="Helical" evidence="10">
    <location>
        <begin position="6"/>
        <end position="24"/>
    </location>
</feature>
<gene>
    <name evidence="13" type="primary">nhaP</name>
    <name evidence="13" type="ORF">DOQ08_02048</name>
</gene>
<feature type="domain" description="RCK N-terminal" evidence="12">
    <location>
        <begin position="402"/>
        <end position="482"/>
    </location>
</feature>
<dbReference type="GO" id="GO:0005886">
    <property type="term" value="C:plasma membrane"/>
    <property type="evidence" value="ECO:0007669"/>
    <property type="project" value="UniProtKB-SubCell"/>
</dbReference>
<evidence type="ECO:0000256" key="7">
    <source>
        <dbReference type="ARBA" id="ARBA00023065"/>
    </source>
</evidence>
<dbReference type="GO" id="GO:0006813">
    <property type="term" value="P:potassium ion transport"/>
    <property type="evidence" value="ECO:0007669"/>
    <property type="project" value="InterPro"/>
</dbReference>
<feature type="transmembrane region" description="Helical" evidence="10">
    <location>
        <begin position="31"/>
        <end position="48"/>
    </location>
</feature>
<feature type="transmembrane region" description="Helical" evidence="10">
    <location>
        <begin position="150"/>
        <end position="174"/>
    </location>
</feature>
<dbReference type="InterPro" id="IPR006153">
    <property type="entry name" value="Cation/H_exchanger_TM"/>
</dbReference>
<dbReference type="RefSeq" id="WP_114334831.1">
    <property type="nucleotide sequence ID" value="NZ_QMDL01000003.1"/>
</dbReference>
<protein>
    <submittedName>
        <fullName evidence="13">K(+)/H(+) antiporter NhaP</fullName>
    </submittedName>
</protein>
<evidence type="ECO:0000256" key="5">
    <source>
        <dbReference type="ARBA" id="ARBA00022692"/>
    </source>
</evidence>
<evidence type="ECO:0000256" key="1">
    <source>
        <dbReference type="ARBA" id="ARBA00004651"/>
    </source>
</evidence>
<feature type="transmembrane region" description="Helical" evidence="10">
    <location>
        <begin position="293"/>
        <end position="312"/>
    </location>
</feature>
<comment type="caution">
    <text evidence="13">The sequence shown here is derived from an EMBL/GenBank/DDBJ whole genome shotgun (WGS) entry which is preliminary data.</text>
</comment>
<evidence type="ECO:0000313" key="14">
    <source>
        <dbReference type="Proteomes" id="UP000265903"/>
    </source>
</evidence>
<keyword evidence="7" id="KW-0406">Ion transport</keyword>
<evidence type="ECO:0000256" key="8">
    <source>
        <dbReference type="ARBA" id="ARBA00023136"/>
    </source>
</evidence>
<keyword evidence="6 10" id="KW-1133">Transmembrane helix</keyword>
<feature type="compositionally biased region" description="Polar residues" evidence="9">
    <location>
        <begin position="604"/>
        <end position="615"/>
    </location>
</feature>
<evidence type="ECO:0000256" key="3">
    <source>
        <dbReference type="ARBA" id="ARBA00022449"/>
    </source>
</evidence>
<evidence type="ECO:0000256" key="9">
    <source>
        <dbReference type="SAM" id="MobiDB-lite"/>
    </source>
</evidence>
<feature type="domain" description="Cation/H+ exchanger transmembrane" evidence="11">
    <location>
        <begin position="14"/>
        <end position="390"/>
    </location>
</feature>
<dbReference type="InterPro" id="IPR038770">
    <property type="entry name" value="Na+/solute_symporter_sf"/>
</dbReference>
<feature type="transmembrane region" description="Helical" evidence="10">
    <location>
        <begin position="365"/>
        <end position="385"/>
    </location>
</feature>
<dbReference type="InterPro" id="IPR003148">
    <property type="entry name" value="RCK_N"/>
</dbReference>
<feature type="transmembrane region" description="Helical" evidence="10">
    <location>
        <begin position="54"/>
        <end position="71"/>
    </location>
</feature>
<reference evidence="13 14" key="1">
    <citation type="submission" date="2018-08" db="EMBL/GenBank/DDBJ databases">
        <title>Whole Genome Sequence of the Moderate Halophilic Marine Bacterium Marinobacter litoralis Sw-45.</title>
        <authorList>
            <person name="Musa H."/>
        </authorList>
    </citation>
    <scope>NUCLEOTIDE SEQUENCE [LARGE SCALE GENOMIC DNA]</scope>
    <source>
        <strain evidence="13 14">Sw-45</strain>
    </source>
</reference>
<dbReference type="SUPFAM" id="SSF51735">
    <property type="entry name" value="NAD(P)-binding Rossmann-fold domains"/>
    <property type="match status" value="1"/>
</dbReference>
<dbReference type="AlphaFoldDB" id="A0A3M2RC52"/>
<keyword evidence="2" id="KW-0813">Transport</keyword>
<keyword evidence="3" id="KW-0050">Antiport</keyword>
<dbReference type="InterPro" id="IPR036291">
    <property type="entry name" value="NAD(P)-bd_dom_sf"/>
</dbReference>
<keyword evidence="5 10" id="KW-0812">Transmembrane</keyword>
<dbReference type="EMBL" id="QMDL01000003">
    <property type="protein sequence ID" value="RMJ02585.1"/>
    <property type="molecule type" value="Genomic_DNA"/>
</dbReference>
<feature type="transmembrane region" description="Helical" evidence="10">
    <location>
        <begin position="186"/>
        <end position="207"/>
    </location>
</feature>
<evidence type="ECO:0000256" key="10">
    <source>
        <dbReference type="SAM" id="Phobius"/>
    </source>
</evidence>
<proteinExistence type="predicted"/>
<dbReference type="Pfam" id="PF02254">
    <property type="entry name" value="TrkA_N"/>
    <property type="match status" value="1"/>
</dbReference>
<dbReference type="PANTHER" id="PTHR32507:SF0">
    <property type="entry name" value="NA(+)_H(+) ANTIPORTER 2-RELATED"/>
    <property type="match status" value="1"/>
</dbReference>
<feature type="transmembrane region" description="Helical" evidence="10">
    <location>
        <begin position="269"/>
        <end position="287"/>
    </location>
</feature>
<name>A0A3M2RC52_9GAMM</name>
<dbReference type="Pfam" id="PF00999">
    <property type="entry name" value="Na_H_Exchanger"/>
    <property type="match status" value="1"/>
</dbReference>
<dbReference type="GO" id="GO:0015297">
    <property type="term" value="F:antiporter activity"/>
    <property type="evidence" value="ECO:0007669"/>
    <property type="project" value="UniProtKB-KW"/>
</dbReference>